<reference evidence="3 4" key="1">
    <citation type="submission" date="2018-11" db="EMBL/GenBank/DDBJ databases">
        <title>Genomic Encyclopedia of Type Strains, Phase IV (KMG-IV): sequencing the most valuable type-strain genomes for metagenomic binning, comparative biology and taxonomic classification.</title>
        <authorList>
            <person name="Goeker M."/>
        </authorList>
    </citation>
    <scope>NUCLEOTIDE SEQUENCE [LARGE SCALE GENOMIC DNA]</scope>
    <source>
        <strain evidence="3 4">DSM 15985</strain>
    </source>
</reference>
<dbReference type="RefSeq" id="WP_123676684.1">
    <property type="nucleotide sequence ID" value="NZ_RJVL01000008.1"/>
</dbReference>
<feature type="transmembrane region" description="Helical" evidence="2">
    <location>
        <begin position="20"/>
        <end position="38"/>
    </location>
</feature>
<feature type="compositionally biased region" description="Polar residues" evidence="1">
    <location>
        <begin position="250"/>
        <end position="263"/>
    </location>
</feature>
<feature type="region of interest" description="Disordered" evidence="1">
    <location>
        <begin position="215"/>
        <end position="263"/>
    </location>
</feature>
<name>A0AAX1WRB4_9BURK</name>
<dbReference type="EMBL" id="RJVL01000008">
    <property type="protein sequence ID" value="ROR39676.1"/>
    <property type="molecule type" value="Genomic_DNA"/>
</dbReference>
<protein>
    <submittedName>
        <fullName evidence="3">Integrating conjugative element protein (TIGR03746 family)</fullName>
    </submittedName>
</protein>
<evidence type="ECO:0000313" key="4">
    <source>
        <dbReference type="Proteomes" id="UP000271868"/>
    </source>
</evidence>
<evidence type="ECO:0000256" key="1">
    <source>
        <dbReference type="SAM" id="MobiDB-lite"/>
    </source>
</evidence>
<evidence type="ECO:0000256" key="2">
    <source>
        <dbReference type="SAM" id="Phobius"/>
    </source>
</evidence>
<accession>A0AAX1WRB4</accession>
<keyword evidence="2" id="KW-0472">Membrane</keyword>
<dbReference type="Proteomes" id="UP000271868">
    <property type="component" value="Unassembled WGS sequence"/>
</dbReference>
<dbReference type="NCBIfam" id="TIGR03746">
    <property type="entry name" value="conj_TIGR03746"/>
    <property type="match status" value="1"/>
</dbReference>
<dbReference type="AlphaFoldDB" id="A0AAX1WRB4"/>
<dbReference type="Pfam" id="PF11444">
    <property type="entry name" value="DUF2895"/>
    <property type="match status" value="1"/>
</dbReference>
<gene>
    <name evidence="3" type="ORF">EDC60_3171</name>
</gene>
<organism evidence="3 4">
    <name type="scientific">Diaphorobacter nitroreducens</name>
    <dbReference type="NCBI Taxonomy" id="164759"/>
    <lineage>
        <taxon>Bacteria</taxon>
        <taxon>Pseudomonadati</taxon>
        <taxon>Pseudomonadota</taxon>
        <taxon>Betaproteobacteria</taxon>
        <taxon>Burkholderiales</taxon>
        <taxon>Comamonadaceae</taxon>
        <taxon>Diaphorobacter</taxon>
    </lineage>
</organism>
<evidence type="ECO:0000313" key="3">
    <source>
        <dbReference type="EMBL" id="ROR39676.1"/>
    </source>
</evidence>
<sequence>MSSKQQLDALAAERSHNATLRKMILLVALLGGVGMYFAHSLPKSIDLHVATDMKAGDTVHFQDGQAVVPDVNVYGFAYYIWQQINRWQADGATDYGAQIFRFQAYVTPSCRAQLEADMDSRYQAGELRARTRQMTEIPGLGYAANRVLPDGQAAWTVLLDMQLMEAFRGQPVKDAFIRYPIRVVRYDVDRERNPWRLAIDCYGSHRPERLDVRDVQDASSGKTEASLPSIVTPPALPRTTGDAVDPHATPTATPLQHSAASAQ</sequence>
<dbReference type="InterPro" id="IPR021548">
    <property type="entry name" value="DUF2895"/>
</dbReference>
<keyword evidence="2" id="KW-0812">Transmembrane</keyword>
<comment type="caution">
    <text evidence="3">The sequence shown here is derived from an EMBL/GenBank/DDBJ whole genome shotgun (WGS) entry which is preliminary data.</text>
</comment>
<proteinExistence type="predicted"/>
<keyword evidence="4" id="KW-1185">Reference proteome</keyword>
<keyword evidence="2" id="KW-1133">Transmembrane helix</keyword>